<evidence type="ECO:0000313" key="2">
    <source>
        <dbReference type="Proteomes" id="UP000734218"/>
    </source>
</evidence>
<accession>A0ABX0XMZ6</accession>
<comment type="caution">
    <text evidence="1">The sequence shown here is derived from an EMBL/GenBank/DDBJ whole genome shotgun (WGS) entry which is preliminary data.</text>
</comment>
<dbReference type="GO" id="GO:0005840">
    <property type="term" value="C:ribosome"/>
    <property type="evidence" value="ECO:0007669"/>
    <property type="project" value="UniProtKB-KW"/>
</dbReference>
<keyword evidence="1" id="KW-0689">Ribosomal protein</keyword>
<sequence>MGNFRVWITSGFMTRHQSAEVRCRGCKRVVVFPAKMFNDMFQPPISVSEAEKRLRCRQCGARDAIVVAVFREYHG</sequence>
<keyword evidence="2" id="KW-1185">Reference proteome</keyword>
<dbReference type="EMBL" id="JAATJE010000002">
    <property type="protein sequence ID" value="NJC34645.1"/>
    <property type="molecule type" value="Genomic_DNA"/>
</dbReference>
<reference evidence="1 2" key="1">
    <citation type="submission" date="2020-03" db="EMBL/GenBank/DDBJ databases">
        <title>Genomic Encyclopedia of Type Strains, Phase IV (KMG-IV): sequencing the most valuable type-strain genomes for metagenomic binning, comparative biology and taxonomic classification.</title>
        <authorList>
            <person name="Goeker M."/>
        </authorList>
    </citation>
    <scope>NUCLEOTIDE SEQUENCE [LARGE SCALE GENOMIC DNA]</scope>
    <source>
        <strain evidence="1 2">DSM 27651</strain>
    </source>
</reference>
<proteinExistence type="predicted"/>
<dbReference type="Proteomes" id="UP000734218">
    <property type="component" value="Unassembled WGS sequence"/>
</dbReference>
<name>A0ABX0XMZ6_9SPHN</name>
<evidence type="ECO:0000313" key="1">
    <source>
        <dbReference type="EMBL" id="NJC34645.1"/>
    </source>
</evidence>
<dbReference type="RefSeq" id="WP_167954810.1">
    <property type="nucleotide sequence ID" value="NZ_JAATJE010000002.1"/>
</dbReference>
<keyword evidence="1" id="KW-0687">Ribonucleoprotein</keyword>
<protein>
    <submittedName>
        <fullName evidence="1">Ribosomal protein S27E</fullName>
    </submittedName>
</protein>
<gene>
    <name evidence="1" type="ORF">GGR88_002159</name>
</gene>
<organism evidence="1 2">
    <name type="scientific">Sphingomonas jejuensis</name>
    <dbReference type="NCBI Taxonomy" id="904715"/>
    <lineage>
        <taxon>Bacteria</taxon>
        <taxon>Pseudomonadati</taxon>
        <taxon>Pseudomonadota</taxon>
        <taxon>Alphaproteobacteria</taxon>
        <taxon>Sphingomonadales</taxon>
        <taxon>Sphingomonadaceae</taxon>
        <taxon>Sphingomonas</taxon>
    </lineage>
</organism>